<gene>
    <name evidence="22" type="ORF">CVT24_009358</name>
</gene>
<dbReference type="GO" id="GO:0000287">
    <property type="term" value="F:magnesium ion binding"/>
    <property type="evidence" value="ECO:0007669"/>
    <property type="project" value="UniProtKB-UniRule"/>
</dbReference>
<feature type="region of interest" description="Disordered" evidence="19">
    <location>
        <begin position="1358"/>
        <end position="1403"/>
    </location>
</feature>
<keyword evidence="11 17" id="KW-0472">Membrane</keyword>
<evidence type="ECO:0000256" key="9">
    <source>
        <dbReference type="ARBA" id="ARBA00022967"/>
    </source>
</evidence>
<dbReference type="EMBL" id="NHTK01001369">
    <property type="protein sequence ID" value="PPQ99092.1"/>
    <property type="molecule type" value="Genomic_DNA"/>
</dbReference>
<comment type="catalytic activity">
    <reaction evidence="13">
        <text>a 1,2-diacyl-sn-glycero-3-phosphoethanolamine(out) + ATP + H2O = a 1,2-diacyl-sn-glycero-3-phosphoethanolamine(in) + ADP + phosphate + H(+)</text>
        <dbReference type="Rhea" id="RHEA:66132"/>
        <dbReference type="ChEBI" id="CHEBI:15377"/>
        <dbReference type="ChEBI" id="CHEBI:15378"/>
        <dbReference type="ChEBI" id="CHEBI:30616"/>
        <dbReference type="ChEBI" id="CHEBI:43474"/>
        <dbReference type="ChEBI" id="CHEBI:64612"/>
        <dbReference type="ChEBI" id="CHEBI:456216"/>
    </reaction>
    <physiologicalReaction direction="left-to-right" evidence="13">
        <dbReference type="Rhea" id="RHEA:66133"/>
    </physiologicalReaction>
</comment>
<evidence type="ECO:0000256" key="10">
    <source>
        <dbReference type="ARBA" id="ARBA00022989"/>
    </source>
</evidence>
<dbReference type="Pfam" id="PF16212">
    <property type="entry name" value="PhoLip_ATPase_C"/>
    <property type="match status" value="1"/>
</dbReference>
<feature type="binding site" evidence="15">
    <location>
        <position position="934"/>
    </location>
    <ligand>
        <name>ATP</name>
        <dbReference type="ChEBI" id="CHEBI:30616"/>
    </ligand>
</feature>
<evidence type="ECO:0000259" key="20">
    <source>
        <dbReference type="Pfam" id="PF16209"/>
    </source>
</evidence>
<evidence type="ECO:0000256" key="15">
    <source>
        <dbReference type="PIRSR" id="PIRSR606539-2"/>
    </source>
</evidence>
<proteinExistence type="inferred from homology"/>
<dbReference type="PROSITE" id="PS00154">
    <property type="entry name" value="ATPASE_E1_E2"/>
    <property type="match status" value="1"/>
</dbReference>
<evidence type="ECO:0000256" key="8">
    <source>
        <dbReference type="ARBA" id="ARBA00022842"/>
    </source>
</evidence>
<feature type="transmembrane region" description="Helical" evidence="17">
    <location>
        <begin position="1128"/>
        <end position="1149"/>
    </location>
</feature>
<feature type="coiled-coil region" evidence="18">
    <location>
        <begin position="744"/>
        <end position="771"/>
    </location>
</feature>
<dbReference type="Pfam" id="PF13246">
    <property type="entry name" value="Cation_ATPase"/>
    <property type="match status" value="1"/>
</dbReference>
<comment type="caution">
    <text evidence="22">The sequence shown here is derived from an EMBL/GenBank/DDBJ whole genome shotgun (WGS) entry which is preliminary data.</text>
</comment>
<dbReference type="InterPro" id="IPR008250">
    <property type="entry name" value="ATPase_P-typ_transduc_dom_A_sf"/>
</dbReference>
<sequence>MAPAAPSVRAVGSKSTISRIYASLSAFNLESLFIRKRPAGPPRTIYVNEALPLDYFHKGKVKKELVYTSNQVITSKYNLITFLPRNLLEQFRRVANIFFLGIAILQFFPKFATISPGAVILPLIVILAVTALKDGYEDFRRYQSDNKVNFTKIKILDGGNWTNQNPNQGKSRTVLQRLMPKRKLTDEAKDIEDGGQENGDTIRSEKPYWKNAFWEDVKVGDFVKILENDPIPADVLICSTSEEENVAFVETKNLDGETNLKSRHGVPALTHLRSAQDCADPRNHFVVRCDRPDTDMYRLNGNVTFNDSTSPVDLSMTLLRGTVLRNTRWVIGVVLFTGLDSKIVMNAGGTPSKRSKVERQMNPQVFMNLIILGIIATACGIADSLIEQHYYPTGALWLFNANRSDDNPKINGVVTWAFSLLTFQIIVPISLYISIEFVKTCQAAFIYFDYDIYYAKTDQATLPRSWNLSDDLGQIEYIFSDKTGTLTQNLMVFRMCSVAGRAYRGIEEVDEDALSDKVKSITSLDKNPITEPVTVNVWEAAGAESSRSQSHDGPQASNHFKDTALTRDIQAAVAHSNTSPGSQEHTLKMFFIVLSLCHTVLTGVNAKTGEMEYKAQSPDEAALVQAAADVGYVFLGKDKEVLSLRTPGSSEIEKYELLDILEFTSARKRMSVVLRKLGDGDGSLLLLSKGADNVIFERLLPGDEDLKEETENHLSEFANTGLRTLTLAYRDIPESEYRAWSRRYQEATVAMERREEQIEEVSNELEQNLHLLGATAIEDRLQDGVPETIADLKKAGIKVWVATGDKLETAIAIGRSTNLIGPDSNILIVRKGSIPIQEQMQNALEQFFSDEAPELREKTAQRDEQQFIPLKRFNTGVTSIVGPENGERPGGFVLVVDGAALLDAFADEENKATLLRLAILCEGVICCRVSPLQKALVVKLVKDGLGAMTLAIGDGANDVSMIQAADVGIGISGEEGLQAVNSSDYAIAQFRFLKKLLLVHGHWSYARNGVMILNFFYKNIVPIGILWWFQIYSAWSGYYVFDYIYILFWNSLWTIAPVIGIGLFDRFLDSHVLMSVPELYRYGREGTWFGMRLFVLYMVEALYQSAIIYFLIFYTYVSTTSRKDGYDIYQYEFSTTMALAGVLVANLFTGFNATAWTYWLLFAVTIGIIVQWVFTVIYSLISPGYAVTRLFGNDTFLFTSANFWLSLPIVFCLSIAPRYIIKAYKMSYDPDDLQTFQYLQRKYPNQDLSRFSRSSKAPALGELQEIQQQRLTRPSTALSGMIQPESRASRNSTEETRHPGVRPPPGSRPSLDIRSASRMDMSTGLVSTDRGFDFATEEGGVMMRRVQTNLSERRVSLQAQAATSRRRPSTSHKGKDALAGMLSLRKSFLKKKPSNIQDQSTSS</sequence>
<dbReference type="NCBIfam" id="TIGR01494">
    <property type="entry name" value="ATPase_P-type"/>
    <property type="match status" value="1"/>
</dbReference>
<feature type="transmembrane region" description="Helical" evidence="17">
    <location>
        <begin position="1156"/>
        <end position="1181"/>
    </location>
</feature>
<dbReference type="SFLD" id="SFLDG00002">
    <property type="entry name" value="C1.7:_P-type_atpase_like"/>
    <property type="match status" value="1"/>
</dbReference>
<dbReference type="PRINTS" id="PR00119">
    <property type="entry name" value="CATATPASE"/>
</dbReference>
<evidence type="ECO:0000256" key="4">
    <source>
        <dbReference type="ARBA" id="ARBA00022692"/>
    </source>
</evidence>
<evidence type="ECO:0000259" key="21">
    <source>
        <dbReference type="Pfam" id="PF16212"/>
    </source>
</evidence>
<dbReference type="PANTHER" id="PTHR24092:SF153">
    <property type="entry name" value="PHOSPHOLIPID-TRANSPORTING ATPASE"/>
    <property type="match status" value="1"/>
</dbReference>
<keyword evidence="8 16" id="KW-0460">Magnesium</keyword>
<protein>
    <recommendedName>
        <fullName evidence="17">Phospholipid-transporting ATPase</fullName>
        <ecNumber evidence="17">7.6.2.1</ecNumber>
    </recommendedName>
</protein>
<dbReference type="EC" id="7.6.2.1" evidence="17"/>
<evidence type="ECO:0000256" key="17">
    <source>
        <dbReference type="RuleBase" id="RU362033"/>
    </source>
</evidence>
<dbReference type="InterPro" id="IPR023298">
    <property type="entry name" value="ATPase_P-typ_TM_dom_sf"/>
</dbReference>
<feature type="binding site" evidence="16">
    <location>
        <position position="483"/>
    </location>
    <ligand>
        <name>Mg(2+)</name>
        <dbReference type="ChEBI" id="CHEBI:18420"/>
    </ligand>
</feature>
<feature type="region of interest" description="Disordered" evidence="19">
    <location>
        <begin position="1274"/>
        <end position="1313"/>
    </location>
</feature>
<keyword evidence="7 15" id="KW-0067">ATP-binding</keyword>
<comment type="subcellular location">
    <subcellularLocation>
        <location evidence="1 17">Membrane</location>
        <topology evidence="1 17">Multi-pass membrane protein</topology>
    </subcellularLocation>
</comment>
<dbReference type="InterPro" id="IPR032630">
    <property type="entry name" value="P_typ_ATPase_c"/>
</dbReference>
<dbReference type="InterPro" id="IPR018303">
    <property type="entry name" value="ATPase_P-typ_P_site"/>
</dbReference>
<dbReference type="GO" id="GO:0005886">
    <property type="term" value="C:plasma membrane"/>
    <property type="evidence" value="ECO:0007669"/>
    <property type="project" value="TreeGrafter"/>
</dbReference>
<accession>A0A409Y7M8</accession>
<evidence type="ECO:0000256" key="16">
    <source>
        <dbReference type="PIRSR" id="PIRSR606539-3"/>
    </source>
</evidence>
<feature type="binding site" evidence="15">
    <location>
        <position position="723"/>
    </location>
    <ligand>
        <name>ATP</name>
        <dbReference type="ChEBI" id="CHEBI:30616"/>
    </ligand>
</feature>
<feature type="binding site" evidence="15">
    <location>
        <position position="620"/>
    </location>
    <ligand>
        <name>ATP</name>
        <dbReference type="ChEBI" id="CHEBI:30616"/>
    </ligand>
</feature>
<dbReference type="InterPro" id="IPR006539">
    <property type="entry name" value="P-type_ATPase_IV"/>
</dbReference>
<dbReference type="SUPFAM" id="SSF81665">
    <property type="entry name" value="Calcium ATPase, transmembrane domain M"/>
    <property type="match status" value="1"/>
</dbReference>
<feature type="transmembrane region" description="Helical" evidence="17">
    <location>
        <begin position="413"/>
        <end position="433"/>
    </location>
</feature>
<feature type="domain" description="P-type ATPase N-terminal" evidence="20">
    <location>
        <begin position="62"/>
        <end position="117"/>
    </location>
</feature>
<dbReference type="GO" id="GO:0005524">
    <property type="term" value="F:ATP binding"/>
    <property type="evidence" value="ECO:0007669"/>
    <property type="project" value="UniProtKB-UniRule"/>
</dbReference>
<feature type="binding site" evidence="16">
    <location>
        <position position="481"/>
    </location>
    <ligand>
        <name>Mg(2+)</name>
        <dbReference type="ChEBI" id="CHEBI:18420"/>
    </ligand>
</feature>
<dbReference type="SUPFAM" id="SSF81660">
    <property type="entry name" value="Metal cation-transporting ATPase, ATP-binding domain N"/>
    <property type="match status" value="1"/>
</dbReference>
<feature type="binding site" evidence="15">
    <location>
        <position position="957"/>
    </location>
    <ligand>
        <name>ATP</name>
        <dbReference type="ChEBI" id="CHEBI:30616"/>
    </ligand>
</feature>
<feature type="binding site" evidence="16">
    <location>
        <position position="958"/>
    </location>
    <ligand>
        <name>Mg(2+)</name>
        <dbReference type="ChEBI" id="CHEBI:18420"/>
    </ligand>
</feature>
<dbReference type="InterPro" id="IPR032631">
    <property type="entry name" value="P-type_ATPase_N"/>
</dbReference>
<dbReference type="OrthoDB" id="377733at2759"/>
<feature type="binding site" evidence="16">
    <location>
        <position position="954"/>
    </location>
    <ligand>
        <name>Mg(2+)</name>
        <dbReference type="ChEBI" id="CHEBI:18420"/>
    </ligand>
</feature>
<keyword evidence="23" id="KW-1185">Reference proteome</keyword>
<feature type="transmembrane region" description="Helical" evidence="17">
    <location>
        <begin position="1010"/>
        <end position="1031"/>
    </location>
</feature>
<keyword evidence="9 17" id="KW-1278">Translocase</keyword>
<dbReference type="FunFam" id="3.40.1110.10:FF:000087">
    <property type="entry name" value="Phospholipid-transporting ATPase"/>
    <property type="match status" value="1"/>
</dbReference>
<feature type="binding site" evidence="15">
    <location>
        <position position="928"/>
    </location>
    <ligand>
        <name>ATP</name>
        <dbReference type="ChEBI" id="CHEBI:30616"/>
    </ligand>
</feature>
<organism evidence="22 23">
    <name type="scientific">Panaeolus cyanescens</name>
    <dbReference type="NCBI Taxonomy" id="181874"/>
    <lineage>
        <taxon>Eukaryota</taxon>
        <taxon>Fungi</taxon>
        <taxon>Dikarya</taxon>
        <taxon>Basidiomycota</taxon>
        <taxon>Agaricomycotina</taxon>
        <taxon>Agaricomycetes</taxon>
        <taxon>Agaricomycetidae</taxon>
        <taxon>Agaricales</taxon>
        <taxon>Agaricineae</taxon>
        <taxon>Galeropsidaceae</taxon>
        <taxon>Panaeolus</taxon>
    </lineage>
</organism>
<evidence type="ECO:0000256" key="3">
    <source>
        <dbReference type="ARBA" id="ARBA00022553"/>
    </source>
</evidence>
<keyword evidence="10 17" id="KW-1133">Transmembrane helix</keyword>
<feature type="binding site" evidence="15">
    <location>
        <position position="805"/>
    </location>
    <ligand>
        <name>ATP</name>
        <dbReference type="ChEBI" id="CHEBI:30616"/>
    </ligand>
</feature>
<evidence type="ECO:0000256" key="5">
    <source>
        <dbReference type="ARBA" id="ARBA00022723"/>
    </source>
</evidence>
<evidence type="ECO:0000256" key="19">
    <source>
        <dbReference type="SAM" id="MobiDB-lite"/>
    </source>
</evidence>
<dbReference type="SFLD" id="SFLDF00027">
    <property type="entry name" value="p-type_atpase"/>
    <property type="match status" value="1"/>
</dbReference>
<comment type="cofactor">
    <cofactor evidence="16">
        <name>Mg(2+)</name>
        <dbReference type="ChEBI" id="CHEBI:18420"/>
    </cofactor>
</comment>
<evidence type="ECO:0000256" key="1">
    <source>
        <dbReference type="ARBA" id="ARBA00004141"/>
    </source>
</evidence>
<dbReference type="SFLD" id="SFLDS00003">
    <property type="entry name" value="Haloacid_Dehalogenase"/>
    <property type="match status" value="1"/>
</dbReference>
<keyword evidence="18" id="KW-0175">Coiled coil</keyword>
<dbReference type="Pfam" id="PF16209">
    <property type="entry name" value="PhoLip_ATPase_N"/>
    <property type="match status" value="1"/>
</dbReference>
<dbReference type="NCBIfam" id="TIGR01652">
    <property type="entry name" value="ATPase-Plipid"/>
    <property type="match status" value="1"/>
</dbReference>
<dbReference type="InterPro" id="IPR001757">
    <property type="entry name" value="P_typ_ATPase"/>
</dbReference>
<keyword evidence="6 15" id="KW-0547">Nucleotide-binding</keyword>
<evidence type="ECO:0000256" key="6">
    <source>
        <dbReference type="ARBA" id="ARBA00022741"/>
    </source>
</evidence>
<evidence type="ECO:0000256" key="14">
    <source>
        <dbReference type="PIRSR" id="PIRSR606539-1"/>
    </source>
</evidence>
<reference evidence="22 23" key="1">
    <citation type="journal article" date="2018" name="Evol. Lett.">
        <title>Horizontal gene cluster transfer increased hallucinogenic mushroom diversity.</title>
        <authorList>
            <person name="Reynolds H.T."/>
            <person name="Vijayakumar V."/>
            <person name="Gluck-Thaler E."/>
            <person name="Korotkin H.B."/>
            <person name="Matheny P.B."/>
            <person name="Slot J.C."/>
        </authorList>
    </citation>
    <scope>NUCLEOTIDE SEQUENCE [LARGE SCALE GENOMIC DNA]</scope>
    <source>
        <strain evidence="22 23">2629</strain>
    </source>
</reference>
<dbReference type="SUPFAM" id="SSF81653">
    <property type="entry name" value="Calcium ATPase, transduction domain A"/>
    <property type="match status" value="1"/>
</dbReference>
<evidence type="ECO:0000313" key="23">
    <source>
        <dbReference type="Proteomes" id="UP000284842"/>
    </source>
</evidence>
<feature type="transmembrane region" description="Helical" evidence="17">
    <location>
        <begin position="114"/>
        <end position="132"/>
    </location>
</feature>
<name>A0A409Y7M8_9AGAR</name>
<keyword evidence="5 16" id="KW-0479">Metal-binding</keyword>
<feature type="binding site" evidence="15">
    <location>
        <position position="958"/>
    </location>
    <ligand>
        <name>ATP</name>
        <dbReference type="ChEBI" id="CHEBI:30616"/>
    </ligand>
</feature>
<dbReference type="GO" id="GO:0140326">
    <property type="term" value="F:ATPase-coupled intramembrane lipid transporter activity"/>
    <property type="evidence" value="ECO:0007669"/>
    <property type="project" value="UniProtKB-EC"/>
</dbReference>
<dbReference type="InterPro" id="IPR023214">
    <property type="entry name" value="HAD_sf"/>
</dbReference>
<evidence type="ECO:0000256" key="18">
    <source>
        <dbReference type="SAM" id="Coils"/>
    </source>
</evidence>
<feature type="transmembrane region" description="Helical" evidence="17">
    <location>
        <begin position="1043"/>
        <end position="1064"/>
    </location>
</feature>
<feature type="binding site" evidence="15">
    <location>
        <position position="483"/>
    </location>
    <ligand>
        <name>ATP</name>
        <dbReference type="ChEBI" id="CHEBI:30616"/>
    </ligand>
</feature>
<keyword evidence="3" id="KW-0597">Phosphoprotein</keyword>
<dbReference type="Proteomes" id="UP000284842">
    <property type="component" value="Unassembled WGS sequence"/>
</dbReference>
<feature type="domain" description="P-type ATPase C-terminal" evidence="21">
    <location>
        <begin position="980"/>
        <end position="1230"/>
    </location>
</feature>
<dbReference type="InterPro" id="IPR044492">
    <property type="entry name" value="P_typ_ATPase_HD_dom"/>
</dbReference>
<feature type="binding site" evidence="15">
    <location>
        <position position="482"/>
    </location>
    <ligand>
        <name>ATP</name>
        <dbReference type="ChEBI" id="CHEBI:30616"/>
    </ligand>
</feature>
<dbReference type="GO" id="GO:0016887">
    <property type="term" value="F:ATP hydrolysis activity"/>
    <property type="evidence" value="ECO:0007669"/>
    <property type="project" value="InterPro"/>
</dbReference>
<dbReference type="GO" id="GO:0045332">
    <property type="term" value="P:phospholipid translocation"/>
    <property type="evidence" value="ECO:0007669"/>
    <property type="project" value="TreeGrafter"/>
</dbReference>
<feature type="binding site" evidence="15">
    <location>
        <position position="663"/>
    </location>
    <ligand>
        <name>ATP</name>
        <dbReference type="ChEBI" id="CHEBI:30616"/>
    </ligand>
</feature>
<feature type="active site" description="4-aspartylphosphate intermediate" evidence="14">
    <location>
        <position position="481"/>
    </location>
</feature>
<evidence type="ECO:0000256" key="13">
    <source>
        <dbReference type="ARBA" id="ARBA00049128"/>
    </source>
</evidence>
<feature type="binding site" evidence="15">
    <location>
        <position position="689"/>
    </location>
    <ligand>
        <name>ATP</name>
        <dbReference type="ChEBI" id="CHEBI:30616"/>
    </ligand>
</feature>
<feature type="transmembrane region" description="Helical" evidence="17">
    <location>
        <begin position="91"/>
        <end position="108"/>
    </location>
</feature>
<feature type="transmembrane region" description="Helical" evidence="17">
    <location>
        <begin position="365"/>
        <end position="386"/>
    </location>
</feature>
<dbReference type="Gene3D" id="2.70.150.10">
    <property type="entry name" value="Calcium-transporting ATPase, cytoplasmic transduction domain A"/>
    <property type="match status" value="1"/>
</dbReference>
<dbReference type="InterPro" id="IPR023299">
    <property type="entry name" value="ATPase_P-typ_cyto_dom_N"/>
</dbReference>
<evidence type="ECO:0000256" key="11">
    <source>
        <dbReference type="ARBA" id="ARBA00023136"/>
    </source>
</evidence>
<dbReference type="InterPro" id="IPR036412">
    <property type="entry name" value="HAD-like_sf"/>
</dbReference>
<dbReference type="Gene3D" id="3.40.1110.10">
    <property type="entry name" value="Calcium-transporting ATPase, cytoplasmic domain N"/>
    <property type="match status" value="1"/>
</dbReference>
<evidence type="ECO:0000313" key="22">
    <source>
        <dbReference type="EMBL" id="PPQ99092.1"/>
    </source>
</evidence>
<evidence type="ECO:0000256" key="12">
    <source>
        <dbReference type="ARBA" id="ARBA00034036"/>
    </source>
</evidence>
<comment type="catalytic activity">
    <reaction evidence="12 17">
        <text>ATP + H2O + phospholipidSide 1 = ADP + phosphate + phospholipidSide 2.</text>
        <dbReference type="EC" id="7.6.2.1"/>
    </reaction>
</comment>
<comment type="similarity">
    <text evidence="2 17">Belongs to the cation transport ATPase (P-type) (TC 3.A.3) family. Type IV subfamily.</text>
</comment>
<feature type="binding site" evidence="15">
    <location>
        <position position="804"/>
    </location>
    <ligand>
        <name>ATP</name>
        <dbReference type="ChEBI" id="CHEBI:30616"/>
    </ligand>
</feature>
<feature type="binding site" evidence="15">
    <location>
        <position position="803"/>
    </location>
    <ligand>
        <name>ATP</name>
        <dbReference type="ChEBI" id="CHEBI:30616"/>
    </ligand>
</feature>
<dbReference type="Gene3D" id="3.40.50.1000">
    <property type="entry name" value="HAD superfamily/HAD-like"/>
    <property type="match status" value="1"/>
</dbReference>
<feature type="transmembrane region" description="Helical" evidence="17">
    <location>
        <begin position="1094"/>
        <end position="1116"/>
    </location>
</feature>
<dbReference type="STRING" id="181874.A0A409Y7M8"/>
<dbReference type="FunFam" id="3.40.50.1000:FF:000001">
    <property type="entry name" value="Phospholipid-transporting ATPase IC"/>
    <property type="match status" value="1"/>
</dbReference>
<evidence type="ECO:0000256" key="2">
    <source>
        <dbReference type="ARBA" id="ARBA00008109"/>
    </source>
</evidence>
<dbReference type="InParanoid" id="A0A409Y7M8"/>
<feature type="binding site" evidence="15">
    <location>
        <position position="481"/>
    </location>
    <ligand>
        <name>ATP</name>
        <dbReference type="ChEBI" id="CHEBI:30616"/>
    </ligand>
</feature>
<dbReference type="SUPFAM" id="SSF56784">
    <property type="entry name" value="HAD-like"/>
    <property type="match status" value="1"/>
</dbReference>
<evidence type="ECO:0000256" key="7">
    <source>
        <dbReference type="ARBA" id="ARBA00022840"/>
    </source>
</evidence>
<keyword evidence="4 17" id="KW-0812">Transmembrane</keyword>
<feature type="compositionally biased region" description="Polar residues" evidence="19">
    <location>
        <begin position="1394"/>
        <end position="1403"/>
    </location>
</feature>
<feature type="transmembrane region" description="Helical" evidence="17">
    <location>
        <begin position="1201"/>
        <end position="1221"/>
    </location>
</feature>
<dbReference type="PANTHER" id="PTHR24092">
    <property type="entry name" value="PROBABLE PHOSPHOLIPID-TRANSPORTING ATPASE"/>
    <property type="match status" value="1"/>
</dbReference>